<evidence type="ECO:0000256" key="5">
    <source>
        <dbReference type="ARBA" id="ARBA00023014"/>
    </source>
</evidence>
<evidence type="ECO:0000256" key="4">
    <source>
        <dbReference type="ARBA" id="ARBA00023004"/>
    </source>
</evidence>
<dbReference type="InterPro" id="IPR042216">
    <property type="entry name" value="MitoNEET_CISD"/>
</dbReference>
<feature type="transmembrane region" description="Helical" evidence="7">
    <location>
        <begin position="12"/>
        <end position="31"/>
    </location>
</feature>
<organism evidence="9 10">
    <name type="scientific">Araneus ventricosus</name>
    <name type="common">Orbweaver spider</name>
    <name type="synonym">Epeira ventricosa</name>
    <dbReference type="NCBI Taxonomy" id="182803"/>
    <lineage>
        <taxon>Eukaryota</taxon>
        <taxon>Metazoa</taxon>
        <taxon>Ecdysozoa</taxon>
        <taxon>Arthropoda</taxon>
        <taxon>Chelicerata</taxon>
        <taxon>Arachnida</taxon>
        <taxon>Araneae</taxon>
        <taxon>Araneomorphae</taxon>
        <taxon>Entelegynae</taxon>
        <taxon>Araneoidea</taxon>
        <taxon>Araneidae</taxon>
        <taxon>Araneus</taxon>
    </lineage>
</organism>
<comment type="caution">
    <text evidence="9">The sequence shown here is derived from an EMBL/GenBank/DDBJ whole genome shotgun (WGS) entry which is preliminary data.</text>
</comment>
<protein>
    <submittedName>
        <fullName evidence="9">CDGSH iron-sulfur domain-containing protein 1</fullName>
    </submittedName>
</protein>
<sequence length="99" mass="11163">MKMNENVQYILPWAITAAAISYALYATFVLGKKKRVNTKIQLDSNKVVHSVDIEDVGKKTVFCRCWKSDKFPYCDGSHNKHNECSGDNVGPLIVKQKDA</sequence>
<keyword evidence="7" id="KW-0472">Membrane</keyword>
<keyword evidence="4" id="KW-0408">Iron</keyword>
<proteinExistence type="inferred from homology"/>
<keyword evidence="7" id="KW-0812">Transmembrane</keyword>
<dbReference type="Pfam" id="PF09360">
    <property type="entry name" value="zf-CDGSH"/>
    <property type="match status" value="1"/>
</dbReference>
<comment type="similarity">
    <text evidence="1">Belongs to the CISD protein family. CISD2 subfamily.</text>
</comment>
<dbReference type="EMBL" id="BGPR01029028">
    <property type="protein sequence ID" value="GBO00573.1"/>
    <property type="molecule type" value="Genomic_DNA"/>
</dbReference>
<dbReference type="FunFam" id="3.40.5.90:FF:000001">
    <property type="entry name" value="CDGSH iron-sulfur domain-containing protein 1"/>
    <property type="match status" value="1"/>
</dbReference>
<dbReference type="GO" id="GO:0005741">
    <property type="term" value="C:mitochondrial outer membrane"/>
    <property type="evidence" value="ECO:0007669"/>
    <property type="project" value="TreeGrafter"/>
</dbReference>
<reference evidence="9 10" key="1">
    <citation type="journal article" date="2019" name="Sci. Rep.">
        <title>Orb-weaving spider Araneus ventricosus genome elucidates the spidroin gene catalogue.</title>
        <authorList>
            <person name="Kono N."/>
            <person name="Nakamura H."/>
            <person name="Ohtoshi R."/>
            <person name="Moran D.A.P."/>
            <person name="Shinohara A."/>
            <person name="Yoshida Y."/>
            <person name="Fujiwara M."/>
            <person name="Mori M."/>
            <person name="Tomita M."/>
            <person name="Arakawa K."/>
        </authorList>
    </citation>
    <scope>NUCLEOTIDE SEQUENCE [LARGE SCALE GENOMIC DNA]</scope>
</reference>
<dbReference type="InterPro" id="IPR018967">
    <property type="entry name" value="FeS-contain_CDGSH-typ"/>
</dbReference>
<keyword evidence="5" id="KW-0411">Iron-sulfur</keyword>
<dbReference type="SMART" id="SM00704">
    <property type="entry name" value="ZnF_CDGSH"/>
    <property type="match status" value="1"/>
</dbReference>
<dbReference type="GO" id="GO:0046872">
    <property type="term" value="F:metal ion binding"/>
    <property type="evidence" value="ECO:0007669"/>
    <property type="project" value="UniProtKB-KW"/>
</dbReference>
<name>A0A4Y2TIV6_ARAVE</name>
<evidence type="ECO:0000256" key="2">
    <source>
        <dbReference type="ARBA" id="ARBA00022714"/>
    </source>
</evidence>
<keyword evidence="7" id="KW-1133">Transmembrane helix</keyword>
<dbReference type="Proteomes" id="UP000499080">
    <property type="component" value="Unassembled WGS sequence"/>
</dbReference>
<dbReference type="PANTHER" id="PTHR13680">
    <property type="entry name" value="CDGSH IRON-SULFUR DOMAIN-CONTAINING PROTEIN 1"/>
    <property type="match status" value="1"/>
</dbReference>
<evidence type="ECO:0000256" key="1">
    <source>
        <dbReference type="ARBA" id="ARBA00008624"/>
    </source>
</evidence>
<comment type="cofactor">
    <cofactor evidence="6">
        <name>[2Fe-2S] cluster</name>
        <dbReference type="ChEBI" id="CHEBI:190135"/>
    </cofactor>
</comment>
<dbReference type="GO" id="GO:0010506">
    <property type="term" value="P:regulation of autophagy"/>
    <property type="evidence" value="ECO:0007669"/>
    <property type="project" value="InterPro"/>
</dbReference>
<accession>A0A4Y2TIV6</accession>
<evidence type="ECO:0000256" key="7">
    <source>
        <dbReference type="SAM" id="Phobius"/>
    </source>
</evidence>
<keyword evidence="3" id="KW-0479">Metal-binding</keyword>
<dbReference type="PANTHER" id="PTHR13680:SF5">
    <property type="entry name" value="CDGSH IRON-SULFUR DOMAIN-CONTAINING PROTEIN 1"/>
    <property type="match status" value="1"/>
</dbReference>
<keyword evidence="2" id="KW-0001">2Fe-2S</keyword>
<gene>
    <name evidence="9" type="primary">CISD1</name>
    <name evidence="9" type="ORF">AVEN_67678_1</name>
</gene>
<dbReference type="GO" id="GO:0051537">
    <property type="term" value="F:2 iron, 2 sulfur cluster binding"/>
    <property type="evidence" value="ECO:0007669"/>
    <property type="project" value="UniProtKB-KW"/>
</dbReference>
<dbReference type="OrthoDB" id="449252at2759"/>
<evidence type="ECO:0000256" key="3">
    <source>
        <dbReference type="ARBA" id="ARBA00022723"/>
    </source>
</evidence>
<evidence type="ECO:0000313" key="9">
    <source>
        <dbReference type="EMBL" id="GBO00573.1"/>
    </source>
</evidence>
<evidence type="ECO:0000256" key="6">
    <source>
        <dbReference type="ARBA" id="ARBA00034078"/>
    </source>
</evidence>
<dbReference type="Gene3D" id="3.40.5.90">
    <property type="entry name" value="CDGSH iron-sulfur domain, mitoNEET-type"/>
    <property type="match status" value="1"/>
</dbReference>
<evidence type="ECO:0000313" key="10">
    <source>
        <dbReference type="Proteomes" id="UP000499080"/>
    </source>
</evidence>
<evidence type="ECO:0000259" key="8">
    <source>
        <dbReference type="SMART" id="SM00704"/>
    </source>
</evidence>
<dbReference type="InterPro" id="IPR045131">
    <property type="entry name" value="CISD1/2"/>
</dbReference>
<keyword evidence="10" id="KW-1185">Reference proteome</keyword>
<feature type="domain" description="Iron-binding zinc finger CDGSH type" evidence="8">
    <location>
        <begin position="46"/>
        <end position="84"/>
    </location>
</feature>
<dbReference type="AlphaFoldDB" id="A0A4Y2TIV6"/>